<proteinExistence type="predicted"/>
<keyword evidence="2" id="KW-0812">Transmembrane</keyword>
<feature type="compositionally biased region" description="Polar residues" evidence="1">
    <location>
        <begin position="249"/>
        <end position="258"/>
    </location>
</feature>
<feature type="compositionally biased region" description="Acidic residues" evidence="1">
    <location>
        <begin position="354"/>
        <end position="364"/>
    </location>
</feature>
<organism evidence="3 4">
    <name type="scientific">Erythroxylum novogranatense</name>
    <dbReference type="NCBI Taxonomy" id="1862640"/>
    <lineage>
        <taxon>Eukaryota</taxon>
        <taxon>Viridiplantae</taxon>
        <taxon>Streptophyta</taxon>
        <taxon>Embryophyta</taxon>
        <taxon>Tracheophyta</taxon>
        <taxon>Spermatophyta</taxon>
        <taxon>Magnoliopsida</taxon>
        <taxon>eudicotyledons</taxon>
        <taxon>Gunneridae</taxon>
        <taxon>Pentapetalae</taxon>
        <taxon>rosids</taxon>
        <taxon>fabids</taxon>
        <taxon>Malpighiales</taxon>
        <taxon>Erythroxylaceae</taxon>
        <taxon>Erythroxylum</taxon>
    </lineage>
</organism>
<feature type="region of interest" description="Disordered" evidence="1">
    <location>
        <begin position="246"/>
        <end position="274"/>
    </location>
</feature>
<keyword evidence="4" id="KW-1185">Reference proteome</keyword>
<evidence type="ECO:0000313" key="4">
    <source>
        <dbReference type="Proteomes" id="UP001159364"/>
    </source>
</evidence>
<feature type="transmembrane region" description="Helical" evidence="2">
    <location>
        <begin position="452"/>
        <end position="475"/>
    </location>
</feature>
<feature type="transmembrane region" description="Helical" evidence="2">
    <location>
        <begin position="24"/>
        <end position="45"/>
    </location>
</feature>
<evidence type="ECO:0000313" key="3">
    <source>
        <dbReference type="EMBL" id="KAJ8749649.1"/>
    </source>
</evidence>
<dbReference type="EMBL" id="JAIWQS010000012">
    <property type="protein sequence ID" value="KAJ8749649.1"/>
    <property type="molecule type" value="Genomic_DNA"/>
</dbReference>
<feature type="compositionally biased region" description="Basic and acidic residues" evidence="1">
    <location>
        <begin position="177"/>
        <end position="199"/>
    </location>
</feature>
<protein>
    <submittedName>
        <fullName evidence="3">Uncharacterized protein</fullName>
    </submittedName>
</protein>
<name>A0AAV8SBZ4_9ROSI</name>
<comment type="caution">
    <text evidence="3">The sequence shown here is derived from an EMBL/GenBank/DDBJ whole genome shotgun (WGS) entry which is preliminary data.</text>
</comment>
<reference evidence="3 4" key="1">
    <citation type="submission" date="2021-09" db="EMBL/GenBank/DDBJ databases">
        <title>Genomic insights and catalytic innovation underlie evolution of tropane alkaloids biosynthesis.</title>
        <authorList>
            <person name="Wang Y.-J."/>
            <person name="Tian T."/>
            <person name="Huang J.-P."/>
            <person name="Huang S.-X."/>
        </authorList>
    </citation>
    <scope>NUCLEOTIDE SEQUENCE [LARGE SCALE GENOMIC DNA]</scope>
    <source>
        <strain evidence="3">KIB-2018</strain>
        <tissue evidence="3">Leaf</tissue>
    </source>
</reference>
<evidence type="ECO:0000256" key="1">
    <source>
        <dbReference type="SAM" id="MobiDB-lite"/>
    </source>
</evidence>
<feature type="compositionally biased region" description="Basic and acidic residues" evidence="1">
    <location>
        <begin position="308"/>
        <end position="330"/>
    </location>
</feature>
<keyword evidence="2" id="KW-1133">Transmembrane helix</keyword>
<keyword evidence="2" id="KW-0472">Membrane</keyword>
<dbReference type="AlphaFoldDB" id="A0AAV8SBZ4"/>
<feature type="region of interest" description="Disordered" evidence="1">
    <location>
        <begin position="175"/>
        <end position="213"/>
    </location>
</feature>
<evidence type="ECO:0000256" key="2">
    <source>
        <dbReference type="SAM" id="Phobius"/>
    </source>
</evidence>
<feature type="region of interest" description="Disordered" evidence="1">
    <location>
        <begin position="286"/>
        <end position="364"/>
    </location>
</feature>
<sequence>MEKHENRQKRGKEKARIGFNGGNIGGLVVWGGALAVMSMIAAISIKKSRRNKCDASRKGDDDVIHDTPASTIHEDQCRASYGSDKMVEAKIDSCDCDVVSPKSLISELGSNPVIIPQNENSNVDSASTFIANDSKEENGETCKDCIQVEEFSSASTENDTSNFSGEELPLTESVNVTEEKETCDRESITAEDSSPKESVEIEQPINDVAAGDIDSTIPELHEIKPLDYTSYTSSWDHSVEEQSLEPAFNNGNQNSTTDPEPEGIAISDDSKEEITESCIGLEEFSTSETASCGTENGRAVFSGEDLVMEEKENYDTEKLTSEENTPKESVEDISDGVGCEDSNEEKDSNSSEEIMIEDGSEGSEEGIEAIWPAEEIEALALELKNHQKTEEQIVGEGDLEHIQIEDERRKSAYDHELTENSTILLSKGSSVEFVTMNDEINHSRNRRFWSSLMLGVLVLLLLLFTHGGALSHYLFNREPSLSNEL</sequence>
<accession>A0AAV8SBZ4</accession>
<gene>
    <name evidence="3" type="ORF">K2173_026298</name>
</gene>
<dbReference type="Proteomes" id="UP001159364">
    <property type="component" value="Linkage Group LG12"/>
</dbReference>